<name>A0A447V411_9ENTR</name>
<keyword evidence="1" id="KW-0472">Membrane</keyword>
<dbReference type="KEGG" id="clap:NCTC11466_02858"/>
<keyword evidence="3" id="KW-1185">Reference proteome</keyword>
<dbReference type="RefSeq" id="WP_126356833.1">
    <property type="nucleotide sequence ID" value="NZ_LR134201.1"/>
</dbReference>
<evidence type="ECO:0000256" key="1">
    <source>
        <dbReference type="SAM" id="Phobius"/>
    </source>
</evidence>
<feature type="transmembrane region" description="Helical" evidence="1">
    <location>
        <begin position="14"/>
        <end position="34"/>
    </location>
</feature>
<accession>A0A447V411</accession>
<dbReference type="AlphaFoldDB" id="A0A447V411"/>
<dbReference type="EMBL" id="LR134201">
    <property type="protein sequence ID" value="VEB98811.1"/>
    <property type="molecule type" value="Genomic_DNA"/>
</dbReference>
<evidence type="ECO:0000313" key="2">
    <source>
        <dbReference type="EMBL" id="VEB98811.1"/>
    </source>
</evidence>
<keyword evidence="1" id="KW-1133">Transmembrane helix</keyword>
<reference evidence="2 3" key="1">
    <citation type="submission" date="2018-12" db="EMBL/GenBank/DDBJ databases">
        <authorList>
            <consortium name="Pathogen Informatics"/>
        </authorList>
    </citation>
    <scope>NUCLEOTIDE SEQUENCE [LARGE SCALE GENOMIC DNA]</scope>
    <source>
        <strain evidence="2 3">NCTC11466</strain>
    </source>
</reference>
<sequence length="192" mass="22432">MDTISILQVINNNFGVIGTISASVLTGLISIWVLKINNKHKIKENQQLFAHKILEQDLQEKRKIIKPVLQYFESITPPSSISFHEDEEQFNIILMSHTDRIKKHLTEFLSNYTIYMNQEINNSVWALCNMATNIEAIEHYNYDVNRSDVENEYSTSMEASKELKEIKVQIEKLKNILYHEIKIKSIDGIYKK</sequence>
<proteinExistence type="predicted"/>
<organism evidence="2 3">
    <name type="scientific">Cedecea lapagei</name>
    <dbReference type="NCBI Taxonomy" id="158823"/>
    <lineage>
        <taxon>Bacteria</taxon>
        <taxon>Pseudomonadati</taxon>
        <taxon>Pseudomonadota</taxon>
        <taxon>Gammaproteobacteria</taxon>
        <taxon>Enterobacterales</taxon>
        <taxon>Enterobacteriaceae</taxon>
        <taxon>Cedecea</taxon>
    </lineage>
</organism>
<gene>
    <name evidence="2" type="ORF">NCTC11466_02858</name>
</gene>
<dbReference type="Proteomes" id="UP000274122">
    <property type="component" value="Chromosome"/>
</dbReference>
<protein>
    <submittedName>
        <fullName evidence="2">Uncharacterized protein</fullName>
    </submittedName>
</protein>
<evidence type="ECO:0000313" key="3">
    <source>
        <dbReference type="Proteomes" id="UP000274122"/>
    </source>
</evidence>
<keyword evidence="1" id="KW-0812">Transmembrane</keyword>